<sequence length="252" mass="28158">METLMGVYCFDVICLQEPWAKEAETFEHSGYYLITPNFPVSSICPRPDLANSPDILVVDLILKSKTISLINLYNDCETRAGVGLINSVLDHLPLKREVISLMDSNSHHVQWDSNTKTKIIDADFDLHDCLIAHPLTLITPPDIPTHLPSGNVIDLGWASPSLLPHIYDVTVETGMGLGSDHLPITYVLDLELDPVASSRYNPESMDINKFLAILQRNLGDPITQITMQRELDDAVDWLVEWPVDAVEGSMKR</sequence>
<evidence type="ECO:0000259" key="1">
    <source>
        <dbReference type="Pfam" id="PF14529"/>
    </source>
</evidence>
<proteinExistence type="predicted"/>
<dbReference type="Gene3D" id="3.60.10.10">
    <property type="entry name" value="Endonuclease/exonuclease/phosphatase"/>
    <property type="match status" value="1"/>
</dbReference>
<dbReference type="GO" id="GO:0004519">
    <property type="term" value="F:endonuclease activity"/>
    <property type="evidence" value="ECO:0007669"/>
    <property type="project" value="UniProtKB-KW"/>
</dbReference>
<evidence type="ECO:0000313" key="3">
    <source>
        <dbReference type="Proteomes" id="UP001215598"/>
    </source>
</evidence>
<evidence type="ECO:0000313" key="2">
    <source>
        <dbReference type="EMBL" id="KAJ7728068.1"/>
    </source>
</evidence>
<feature type="domain" description="Endonuclease/exonuclease/phosphatase" evidence="1">
    <location>
        <begin position="68"/>
        <end position="184"/>
    </location>
</feature>
<dbReference type="InterPro" id="IPR005135">
    <property type="entry name" value="Endo/exonuclease/phosphatase"/>
</dbReference>
<dbReference type="EMBL" id="JARKIB010000175">
    <property type="protein sequence ID" value="KAJ7728068.1"/>
    <property type="molecule type" value="Genomic_DNA"/>
</dbReference>
<organism evidence="2 3">
    <name type="scientific">Mycena metata</name>
    <dbReference type="NCBI Taxonomy" id="1033252"/>
    <lineage>
        <taxon>Eukaryota</taxon>
        <taxon>Fungi</taxon>
        <taxon>Dikarya</taxon>
        <taxon>Basidiomycota</taxon>
        <taxon>Agaricomycotina</taxon>
        <taxon>Agaricomycetes</taxon>
        <taxon>Agaricomycetidae</taxon>
        <taxon>Agaricales</taxon>
        <taxon>Marasmiineae</taxon>
        <taxon>Mycenaceae</taxon>
        <taxon>Mycena</taxon>
    </lineage>
</organism>
<protein>
    <submittedName>
        <fullName evidence="2">Endonuclease/exonuclease/phosphatase</fullName>
    </submittedName>
</protein>
<dbReference type="Proteomes" id="UP001215598">
    <property type="component" value="Unassembled WGS sequence"/>
</dbReference>
<gene>
    <name evidence="2" type="ORF">B0H16DRAFT_1734838</name>
</gene>
<dbReference type="Pfam" id="PF14529">
    <property type="entry name" value="Exo_endo_phos_2"/>
    <property type="match status" value="1"/>
</dbReference>
<keyword evidence="2" id="KW-0378">Hydrolase</keyword>
<reference evidence="2" key="1">
    <citation type="submission" date="2023-03" db="EMBL/GenBank/DDBJ databases">
        <title>Massive genome expansion in bonnet fungi (Mycena s.s.) driven by repeated elements and novel gene families across ecological guilds.</title>
        <authorList>
            <consortium name="Lawrence Berkeley National Laboratory"/>
            <person name="Harder C.B."/>
            <person name="Miyauchi S."/>
            <person name="Viragh M."/>
            <person name="Kuo A."/>
            <person name="Thoen E."/>
            <person name="Andreopoulos B."/>
            <person name="Lu D."/>
            <person name="Skrede I."/>
            <person name="Drula E."/>
            <person name="Henrissat B."/>
            <person name="Morin E."/>
            <person name="Kohler A."/>
            <person name="Barry K."/>
            <person name="LaButti K."/>
            <person name="Morin E."/>
            <person name="Salamov A."/>
            <person name="Lipzen A."/>
            <person name="Mereny Z."/>
            <person name="Hegedus B."/>
            <person name="Baldrian P."/>
            <person name="Stursova M."/>
            <person name="Weitz H."/>
            <person name="Taylor A."/>
            <person name="Grigoriev I.V."/>
            <person name="Nagy L.G."/>
            <person name="Martin F."/>
            <person name="Kauserud H."/>
        </authorList>
    </citation>
    <scope>NUCLEOTIDE SEQUENCE</scope>
    <source>
        <strain evidence="2">CBHHK182m</strain>
    </source>
</reference>
<dbReference type="SUPFAM" id="SSF56219">
    <property type="entry name" value="DNase I-like"/>
    <property type="match status" value="1"/>
</dbReference>
<accession>A0AAD7HTN8</accession>
<dbReference type="InterPro" id="IPR036691">
    <property type="entry name" value="Endo/exonu/phosph_ase_sf"/>
</dbReference>
<keyword evidence="3" id="KW-1185">Reference proteome</keyword>
<name>A0AAD7HTN8_9AGAR</name>
<dbReference type="AlphaFoldDB" id="A0AAD7HTN8"/>
<keyword evidence="2" id="KW-0540">Nuclease</keyword>
<comment type="caution">
    <text evidence="2">The sequence shown here is derived from an EMBL/GenBank/DDBJ whole genome shotgun (WGS) entry which is preliminary data.</text>
</comment>
<keyword evidence="2" id="KW-0255">Endonuclease</keyword>